<dbReference type="RefSeq" id="WP_085878646.1">
    <property type="nucleotide sequence ID" value="NZ_FWFZ01000007.1"/>
</dbReference>
<reference evidence="2 3" key="1">
    <citation type="submission" date="2017-03" db="EMBL/GenBank/DDBJ databases">
        <authorList>
            <person name="Afonso C.L."/>
            <person name="Miller P.J."/>
            <person name="Scott M.A."/>
            <person name="Spackman E."/>
            <person name="Goraichik I."/>
            <person name="Dimitrov K.M."/>
            <person name="Suarez D.L."/>
            <person name="Swayne D.E."/>
        </authorList>
    </citation>
    <scope>NUCLEOTIDE SEQUENCE [LARGE SCALE GENOMIC DNA]</scope>
    <source>
        <strain evidence="2 3">CECT 7023</strain>
    </source>
</reference>
<protein>
    <recommendedName>
        <fullName evidence="4">Beta-barrel assembly machine subunit BamF</fullName>
    </recommendedName>
</protein>
<dbReference type="AlphaFoldDB" id="A0A1Y5SLE2"/>
<dbReference type="OrthoDB" id="7876689at2"/>
<dbReference type="Pfam" id="PF11233">
    <property type="entry name" value="DUF3035"/>
    <property type="match status" value="1"/>
</dbReference>
<gene>
    <name evidence="2" type="ORF">ROA7023_01777</name>
</gene>
<name>A0A1Y5SLE2_9RHOB</name>
<evidence type="ECO:0000256" key="1">
    <source>
        <dbReference type="SAM" id="SignalP"/>
    </source>
</evidence>
<evidence type="ECO:0008006" key="4">
    <source>
        <dbReference type="Google" id="ProtNLM"/>
    </source>
</evidence>
<organism evidence="2 3">
    <name type="scientific">Roseisalinus antarcticus</name>
    <dbReference type="NCBI Taxonomy" id="254357"/>
    <lineage>
        <taxon>Bacteria</taxon>
        <taxon>Pseudomonadati</taxon>
        <taxon>Pseudomonadota</taxon>
        <taxon>Alphaproteobacteria</taxon>
        <taxon>Rhodobacterales</taxon>
        <taxon>Roseobacteraceae</taxon>
        <taxon>Roseisalinus</taxon>
    </lineage>
</organism>
<sequence length="169" mass="17282">MSRFALAILACFAVAACAGPDGLRSFQSNGPGPDEFSVLPVQPLEIPDNLNALPPPTPGGANRVDRNPIGEGIAALGGNAGAAYAGGIPAGDTALLTAAGRYGVPQGIRRTLAEEDAAFRGRRAAVGLGIFGGDRYFRAYAPQSLDAQAETRRFRQLGVATPTAPPPAQ</sequence>
<keyword evidence="3" id="KW-1185">Reference proteome</keyword>
<evidence type="ECO:0000313" key="2">
    <source>
        <dbReference type="EMBL" id="SLN43477.1"/>
    </source>
</evidence>
<dbReference type="Proteomes" id="UP000193900">
    <property type="component" value="Unassembled WGS sequence"/>
</dbReference>
<dbReference type="InterPro" id="IPR021395">
    <property type="entry name" value="DUF3035"/>
</dbReference>
<feature type="signal peptide" evidence="1">
    <location>
        <begin position="1"/>
        <end position="18"/>
    </location>
</feature>
<keyword evidence="1" id="KW-0732">Signal</keyword>
<accession>A0A1Y5SLE2</accession>
<evidence type="ECO:0000313" key="3">
    <source>
        <dbReference type="Proteomes" id="UP000193900"/>
    </source>
</evidence>
<proteinExistence type="predicted"/>
<dbReference type="EMBL" id="FWFZ01000007">
    <property type="protein sequence ID" value="SLN43477.1"/>
    <property type="molecule type" value="Genomic_DNA"/>
</dbReference>
<dbReference type="PROSITE" id="PS51257">
    <property type="entry name" value="PROKAR_LIPOPROTEIN"/>
    <property type="match status" value="1"/>
</dbReference>
<feature type="chain" id="PRO_5012622018" description="Beta-barrel assembly machine subunit BamF" evidence="1">
    <location>
        <begin position="19"/>
        <end position="169"/>
    </location>
</feature>